<dbReference type="InterPro" id="IPR032109">
    <property type="entry name" value="Big_3_5"/>
</dbReference>
<evidence type="ECO:0000256" key="1">
    <source>
        <dbReference type="SAM" id="SignalP"/>
    </source>
</evidence>
<dbReference type="RefSeq" id="WP_345453664.1">
    <property type="nucleotide sequence ID" value="NZ_BAABKG010000001.1"/>
</dbReference>
<organism evidence="3 4">
    <name type="scientific">Nocardioides marinquilinus</name>
    <dbReference type="NCBI Taxonomy" id="1210400"/>
    <lineage>
        <taxon>Bacteria</taxon>
        <taxon>Bacillati</taxon>
        <taxon>Actinomycetota</taxon>
        <taxon>Actinomycetes</taxon>
        <taxon>Propionibacteriales</taxon>
        <taxon>Nocardioidaceae</taxon>
        <taxon>Nocardioides</taxon>
    </lineage>
</organism>
<dbReference type="Pfam" id="PF16640">
    <property type="entry name" value="Big_3_5"/>
    <property type="match status" value="3"/>
</dbReference>
<feature type="domain" description="Bacterial Ig-like" evidence="2">
    <location>
        <begin position="368"/>
        <end position="451"/>
    </location>
</feature>
<evidence type="ECO:0000313" key="3">
    <source>
        <dbReference type="EMBL" id="GAA5141274.1"/>
    </source>
</evidence>
<dbReference type="InterPro" id="IPR013783">
    <property type="entry name" value="Ig-like_fold"/>
</dbReference>
<gene>
    <name evidence="3" type="ORF">GCM10023340_02710</name>
</gene>
<proteinExistence type="predicted"/>
<feature type="domain" description="Bacterial Ig-like" evidence="2">
    <location>
        <begin position="271"/>
        <end position="359"/>
    </location>
</feature>
<evidence type="ECO:0000259" key="2">
    <source>
        <dbReference type="Pfam" id="PF16640"/>
    </source>
</evidence>
<accession>A0ABP9P918</accession>
<feature type="signal peptide" evidence="1">
    <location>
        <begin position="1"/>
        <end position="36"/>
    </location>
</feature>
<dbReference type="Gene3D" id="2.60.40.10">
    <property type="entry name" value="Immunoglobulins"/>
    <property type="match status" value="3"/>
</dbReference>
<keyword evidence="1" id="KW-0732">Signal</keyword>
<dbReference type="PROSITE" id="PS50194">
    <property type="entry name" value="FILAMIN_REPEAT"/>
    <property type="match status" value="1"/>
</dbReference>
<dbReference type="Proteomes" id="UP001500221">
    <property type="component" value="Unassembled WGS sequence"/>
</dbReference>
<feature type="domain" description="Bacterial Ig-like" evidence="2">
    <location>
        <begin position="466"/>
        <end position="543"/>
    </location>
</feature>
<reference evidence="4" key="1">
    <citation type="journal article" date="2019" name="Int. J. Syst. Evol. Microbiol.">
        <title>The Global Catalogue of Microorganisms (GCM) 10K type strain sequencing project: providing services to taxonomists for standard genome sequencing and annotation.</title>
        <authorList>
            <consortium name="The Broad Institute Genomics Platform"/>
            <consortium name="The Broad Institute Genome Sequencing Center for Infectious Disease"/>
            <person name="Wu L."/>
            <person name="Ma J."/>
        </authorList>
    </citation>
    <scope>NUCLEOTIDE SEQUENCE [LARGE SCALE GENOMIC DNA]</scope>
    <source>
        <strain evidence="4">JCM 18459</strain>
    </source>
</reference>
<protein>
    <recommendedName>
        <fullName evidence="2">Bacterial Ig-like domain-containing protein</fullName>
    </recommendedName>
</protein>
<dbReference type="EMBL" id="BAABKG010000001">
    <property type="protein sequence ID" value="GAA5141274.1"/>
    <property type="molecule type" value="Genomic_DNA"/>
</dbReference>
<keyword evidence="4" id="KW-1185">Reference proteome</keyword>
<comment type="caution">
    <text evidence="3">The sequence shown here is derived from an EMBL/GenBank/DDBJ whole genome shotgun (WGS) entry which is preliminary data.</text>
</comment>
<name>A0ABP9P918_9ACTN</name>
<dbReference type="InterPro" id="IPR017868">
    <property type="entry name" value="Filamin/ABP280_repeat-like"/>
</dbReference>
<evidence type="ECO:0000313" key="4">
    <source>
        <dbReference type="Proteomes" id="UP001500221"/>
    </source>
</evidence>
<sequence>MTTHRPARRPPLALTVTSAAVGAAVCLALATPPAPAAGPPVTAQGAKAPAPRATADLALVGVRLETGPTDLAAESPFVVTVVPVLGGGSKPAPGTIRVRTTDDAVNQTLPVDGRSASFALPPGDHALEILYSGGNANGDTWLPSGATVPVHVDKATLTHTTDLPPGLHVDRFDPLALGVTPVSSASHLRPHGDFALFAFGPDGVRHDLALGAFDGPGRLAFDARELTEVAGSYDLYFTTSEVDWFETATTKLGTVVVDPARIPTSVTLGTPSGTVAYGSDAARLTGAVVPRRAEGPIDGTLQVLVDGRRTGTPVPVRSDAPVSLPLTSLAPGTYAVKVAYSGGTSHAASDSRTATLTVAPASTATSIATRSVPSGGRVTVRVAATDSSARGTGTVTLREGSSVVASGAVRDGVAALSLPARLAAGRHLLTAAYSGSTTHRASTSPATAVVVGGPAASRITGRVTRQGRTVVGAVTVASSQAPTGRVQVLDGSRVVRTLTLRAADRGRVAFRLTGLAPGSHRITVRYLGSPQSKAASKAWTVSVPR</sequence>
<feature type="chain" id="PRO_5047245730" description="Bacterial Ig-like domain-containing protein" evidence="1">
    <location>
        <begin position="37"/>
        <end position="545"/>
    </location>
</feature>